<evidence type="ECO:0000313" key="15">
    <source>
        <dbReference type="Proteomes" id="UP000295560"/>
    </source>
</evidence>
<evidence type="ECO:0000259" key="12">
    <source>
        <dbReference type="PROSITE" id="PS50893"/>
    </source>
</evidence>
<evidence type="ECO:0000256" key="10">
    <source>
        <dbReference type="ARBA" id="ARBA00023455"/>
    </source>
</evidence>
<dbReference type="SMART" id="SM00382">
    <property type="entry name" value="AAA"/>
    <property type="match status" value="1"/>
</dbReference>
<feature type="transmembrane region" description="Helical" evidence="11">
    <location>
        <begin position="122"/>
        <end position="148"/>
    </location>
</feature>
<feature type="transmembrane region" description="Helical" evidence="11">
    <location>
        <begin position="54"/>
        <end position="74"/>
    </location>
</feature>
<evidence type="ECO:0000256" key="8">
    <source>
        <dbReference type="ARBA" id="ARBA00022989"/>
    </source>
</evidence>
<evidence type="ECO:0000256" key="1">
    <source>
        <dbReference type="ARBA" id="ARBA00004429"/>
    </source>
</evidence>
<dbReference type="PROSITE" id="PS50893">
    <property type="entry name" value="ABC_TRANSPORTER_2"/>
    <property type="match status" value="1"/>
</dbReference>
<dbReference type="PANTHER" id="PTHR24221">
    <property type="entry name" value="ATP-BINDING CASSETTE SUB-FAMILY B"/>
    <property type="match status" value="1"/>
</dbReference>
<comment type="subcellular location">
    <subcellularLocation>
        <location evidence="1">Cell inner membrane</location>
        <topology evidence="1">Multi-pass membrane protein</topology>
    </subcellularLocation>
</comment>
<dbReference type="GO" id="GO:0016887">
    <property type="term" value="F:ATP hydrolysis activity"/>
    <property type="evidence" value="ECO:0007669"/>
    <property type="project" value="InterPro"/>
</dbReference>
<feature type="domain" description="ABC transmembrane type-1" evidence="13">
    <location>
        <begin position="21"/>
        <end position="299"/>
    </location>
</feature>
<dbReference type="GO" id="GO:0005524">
    <property type="term" value="F:ATP binding"/>
    <property type="evidence" value="ECO:0007669"/>
    <property type="project" value="UniProtKB-KW"/>
</dbReference>
<feature type="domain" description="ABC transporter" evidence="12">
    <location>
        <begin position="331"/>
        <end position="565"/>
    </location>
</feature>
<keyword evidence="3" id="KW-1003">Cell membrane</keyword>
<dbReference type="AlphaFoldDB" id="A0A4R1HP83"/>
<dbReference type="Gene3D" id="3.40.50.300">
    <property type="entry name" value="P-loop containing nucleotide triphosphate hydrolases"/>
    <property type="match status" value="1"/>
</dbReference>
<dbReference type="PANTHER" id="PTHR24221:SF654">
    <property type="entry name" value="ATP-BINDING CASSETTE SUB-FAMILY B MEMBER 6"/>
    <property type="match status" value="1"/>
</dbReference>
<feature type="transmembrane region" description="Helical" evidence="11">
    <location>
        <begin position="271"/>
        <end position="291"/>
    </location>
</feature>
<accession>A0A4R1HP83</accession>
<evidence type="ECO:0000256" key="11">
    <source>
        <dbReference type="SAM" id="Phobius"/>
    </source>
</evidence>
<dbReference type="InterPro" id="IPR039421">
    <property type="entry name" value="Type_1_exporter"/>
</dbReference>
<dbReference type="Proteomes" id="UP000295560">
    <property type="component" value="Unassembled WGS sequence"/>
</dbReference>
<dbReference type="InterPro" id="IPR011527">
    <property type="entry name" value="ABC1_TM_dom"/>
</dbReference>
<feature type="transmembrane region" description="Helical" evidence="11">
    <location>
        <begin position="154"/>
        <end position="171"/>
    </location>
</feature>
<name>A0A4R1HP83_PSEEN</name>
<dbReference type="InterPro" id="IPR036640">
    <property type="entry name" value="ABC1_TM_sf"/>
</dbReference>
<dbReference type="SUPFAM" id="SSF52540">
    <property type="entry name" value="P-loop containing nucleoside triphosphate hydrolases"/>
    <property type="match status" value="1"/>
</dbReference>
<dbReference type="Pfam" id="PF00005">
    <property type="entry name" value="ABC_tran"/>
    <property type="match status" value="1"/>
</dbReference>
<protein>
    <submittedName>
        <fullName evidence="14">ATP-binding cassette subfamily B protein</fullName>
    </submittedName>
</protein>
<dbReference type="GO" id="GO:0005886">
    <property type="term" value="C:plasma membrane"/>
    <property type="evidence" value="ECO:0007669"/>
    <property type="project" value="UniProtKB-SubCell"/>
</dbReference>
<reference evidence="14 15" key="1">
    <citation type="submission" date="2019-03" db="EMBL/GenBank/DDBJ databases">
        <title>Sequencing the genomes of 1000 actinobacteria strains.</title>
        <authorList>
            <person name="Klenk H.-P."/>
        </authorList>
    </citation>
    <scope>NUCLEOTIDE SEQUENCE [LARGE SCALE GENOMIC DNA]</scope>
    <source>
        <strain evidence="14 15">DSM 44969</strain>
    </source>
</reference>
<dbReference type="RefSeq" id="WP_132430280.1">
    <property type="nucleotide sequence ID" value="NZ_SMFZ01000002.1"/>
</dbReference>
<keyword evidence="7 14" id="KW-0067">ATP-binding</keyword>
<dbReference type="FunFam" id="3.40.50.300:FF:000221">
    <property type="entry name" value="Multidrug ABC transporter ATP-binding protein"/>
    <property type="match status" value="1"/>
</dbReference>
<dbReference type="InterPro" id="IPR017871">
    <property type="entry name" value="ABC_transporter-like_CS"/>
</dbReference>
<gene>
    <name evidence="14" type="ORF">EV378_5527</name>
</gene>
<comment type="similarity">
    <text evidence="10">Belongs to the ABC transporter superfamily. Siderophore-Fe(3+) uptake transporter (SIUT) (TC 3.A.1.21) family.</text>
</comment>
<evidence type="ECO:0000256" key="4">
    <source>
        <dbReference type="ARBA" id="ARBA00022519"/>
    </source>
</evidence>
<dbReference type="InterPro" id="IPR003593">
    <property type="entry name" value="AAA+_ATPase"/>
</dbReference>
<dbReference type="PROSITE" id="PS00211">
    <property type="entry name" value="ABC_TRANSPORTER_1"/>
    <property type="match status" value="1"/>
</dbReference>
<keyword evidence="5 11" id="KW-0812">Transmembrane</keyword>
<dbReference type="Gene3D" id="1.20.1560.10">
    <property type="entry name" value="ABC transporter type 1, transmembrane domain"/>
    <property type="match status" value="1"/>
</dbReference>
<dbReference type="EMBL" id="SMFZ01000002">
    <property type="protein sequence ID" value="TCK21539.1"/>
    <property type="molecule type" value="Genomic_DNA"/>
</dbReference>
<evidence type="ECO:0000256" key="5">
    <source>
        <dbReference type="ARBA" id="ARBA00022692"/>
    </source>
</evidence>
<dbReference type="PROSITE" id="PS50929">
    <property type="entry name" value="ABC_TM1F"/>
    <property type="match status" value="1"/>
</dbReference>
<dbReference type="GO" id="GO:0034040">
    <property type="term" value="F:ATPase-coupled lipid transmembrane transporter activity"/>
    <property type="evidence" value="ECO:0007669"/>
    <property type="project" value="TreeGrafter"/>
</dbReference>
<evidence type="ECO:0000256" key="7">
    <source>
        <dbReference type="ARBA" id="ARBA00022840"/>
    </source>
</evidence>
<dbReference type="SUPFAM" id="SSF90123">
    <property type="entry name" value="ABC transporter transmembrane region"/>
    <property type="match status" value="1"/>
</dbReference>
<feature type="transmembrane region" description="Helical" evidence="11">
    <location>
        <begin position="20"/>
        <end position="42"/>
    </location>
</feature>
<keyword evidence="4" id="KW-0997">Cell inner membrane</keyword>
<comment type="caution">
    <text evidence="14">The sequence shown here is derived from an EMBL/GenBank/DDBJ whole genome shotgun (WGS) entry which is preliminary data.</text>
</comment>
<evidence type="ECO:0000256" key="9">
    <source>
        <dbReference type="ARBA" id="ARBA00023136"/>
    </source>
</evidence>
<dbReference type="Pfam" id="PF00664">
    <property type="entry name" value="ABC_membrane"/>
    <property type="match status" value="1"/>
</dbReference>
<dbReference type="InterPro" id="IPR027417">
    <property type="entry name" value="P-loop_NTPase"/>
</dbReference>
<feature type="transmembrane region" description="Helical" evidence="11">
    <location>
        <begin position="237"/>
        <end position="265"/>
    </location>
</feature>
<organism evidence="14 15">
    <name type="scientific">Pseudonocardia endophytica</name>
    <dbReference type="NCBI Taxonomy" id="401976"/>
    <lineage>
        <taxon>Bacteria</taxon>
        <taxon>Bacillati</taxon>
        <taxon>Actinomycetota</taxon>
        <taxon>Actinomycetes</taxon>
        <taxon>Pseudonocardiales</taxon>
        <taxon>Pseudonocardiaceae</taxon>
        <taxon>Pseudonocardia</taxon>
    </lineage>
</organism>
<evidence type="ECO:0000256" key="3">
    <source>
        <dbReference type="ARBA" id="ARBA00022475"/>
    </source>
</evidence>
<dbReference type="GO" id="GO:0140359">
    <property type="term" value="F:ABC-type transporter activity"/>
    <property type="evidence" value="ECO:0007669"/>
    <property type="project" value="InterPro"/>
</dbReference>
<evidence type="ECO:0000313" key="14">
    <source>
        <dbReference type="EMBL" id="TCK21539.1"/>
    </source>
</evidence>
<evidence type="ECO:0000256" key="2">
    <source>
        <dbReference type="ARBA" id="ARBA00022448"/>
    </source>
</evidence>
<keyword evidence="2" id="KW-0813">Transport</keyword>
<evidence type="ECO:0000259" key="13">
    <source>
        <dbReference type="PROSITE" id="PS50929"/>
    </source>
</evidence>
<dbReference type="InterPro" id="IPR003439">
    <property type="entry name" value="ABC_transporter-like_ATP-bd"/>
</dbReference>
<sequence>MIRDLEAILGAEHRGALRTYLATVVAHAVCQGLAMVLLVPALERLFAGDTAGAVRWTAALAVAAVATCVLHYVAAMRGFAVAVTVLRTLQARVGDHVVALPLGWFSAERTGRLSKMVTGGTVSLAGMFAHLLAPLIVGVVTPATIGLAMFVFDWRLALCALVGAPLLFVIFRWSAGRIGRSDELTDAAAVAAGDRVVEFARTQRVLRAFGRGAEGHRPLETAVENQRAAGRRAVWSFVPGTIAGGFGVQLVFSALIVVGVLLALGGDLDPVRLVAVLALAALFAGPLSEVVELSGATRMARNDIRRIADVLAESPLPEPDVSSPTTEPGAVEFAHVTFGYDPAVPVLRDVSFRVPPRTMTALVGASGSGKSTIARLTSRFFDVDGGVVRVGGVDVRDRSTDDLMAQLAPVFQDVYLFDDTLEANIRVGRPDASDAEVRDAAALAGVTEIVDRLPDGWASRVGEGGTSLSGGERQRVSIARAVLKAAPVVLLDEATAALDPENERVLSEAVPALMERSTLLVIAHRLSTVVAADQIVVLGDGDDAGRVVERGTHDELLAAGGRYAAFWHERSRSTGWRLSTGAAQ</sequence>
<keyword evidence="6" id="KW-0547">Nucleotide-binding</keyword>
<dbReference type="OrthoDB" id="9806127at2"/>
<evidence type="ECO:0000256" key="6">
    <source>
        <dbReference type="ARBA" id="ARBA00022741"/>
    </source>
</evidence>
<keyword evidence="9 11" id="KW-0472">Membrane</keyword>
<proteinExistence type="inferred from homology"/>
<keyword evidence="8 11" id="KW-1133">Transmembrane helix</keyword>
<keyword evidence="15" id="KW-1185">Reference proteome</keyword>